<evidence type="ECO:0000313" key="3">
    <source>
        <dbReference type="EMBL" id="TVY48796.1"/>
    </source>
</evidence>
<dbReference type="PANTHER" id="PTHR40633:SF1">
    <property type="entry name" value="GPI ANCHORED SERINE-THREONINE RICH PROTEIN (AFU_ORTHOLOGUE AFUA_1G03630)"/>
    <property type="match status" value="1"/>
</dbReference>
<reference evidence="3 4" key="1">
    <citation type="submission" date="2018-05" db="EMBL/GenBank/DDBJ databases">
        <title>Genome sequencing and assembly of the regulated plant pathogen Lachnellula willkommii and related sister species for the development of diagnostic species identification markers.</title>
        <authorList>
            <person name="Giroux E."/>
            <person name="Bilodeau G."/>
        </authorList>
    </citation>
    <scope>NUCLEOTIDE SEQUENCE [LARGE SCALE GENOMIC DNA]</scope>
    <source>
        <strain evidence="3 4">CBS 160.35</strain>
    </source>
</reference>
<evidence type="ECO:0000256" key="2">
    <source>
        <dbReference type="SAM" id="SignalP"/>
    </source>
</evidence>
<gene>
    <name evidence="3" type="ORF">LOCC1_G001112</name>
</gene>
<evidence type="ECO:0000256" key="1">
    <source>
        <dbReference type="SAM" id="MobiDB-lite"/>
    </source>
</evidence>
<name>A0A8H8SAN6_9HELO</name>
<keyword evidence="2" id="KW-0732">Signal</keyword>
<dbReference type="OrthoDB" id="5589325at2759"/>
<feature type="chain" id="PRO_5034447845" description="Extracellular matrix protein" evidence="2">
    <location>
        <begin position="19"/>
        <end position="234"/>
    </location>
</feature>
<accession>A0A8H8SAN6</accession>
<protein>
    <recommendedName>
        <fullName evidence="5">Extracellular matrix protein</fullName>
    </recommendedName>
</protein>
<dbReference type="EMBL" id="QGMI01000032">
    <property type="protein sequence ID" value="TVY48796.1"/>
    <property type="molecule type" value="Genomic_DNA"/>
</dbReference>
<sequence>MQFTTLLFAAAALVGVNAVVSLTNSDYIVTVGTPFSIGWAGASGPVTITLKNGPALDLDTVSTLTSGATSSPYVWSVPSDLPVGNYAIEITDGTSTNYSPEFGLMGATATSSIAISTSSSASASASSASLSTSASTSSSTSESSSSASTSSTSASVASSSSSMTTIASSSASATSSGNSTTSASKTGSATNSSKTAGSSSTATPATVPNANSASEFASPLALVFLTFAAILSLN</sequence>
<evidence type="ECO:0008006" key="5">
    <source>
        <dbReference type="Google" id="ProtNLM"/>
    </source>
</evidence>
<proteinExistence type="predicted"/>
<organism evidence="3 4">
    <name type="scientific">Lachnellula occidentalis</name>
    <dbReference type="NCBI Taxonomy" id="215460"/>
    <lineage>
        <taxon>Eukaryota</taxon>
        <taxon>Fungi</taxon>
        <taxon>Dikarya</taxon>
        <taxon>Ascomycota</taxon>
        <taxon>Pezizomycotina</taxon>
        <taxon>Leotiomycetes</taxon>
        <taxon>Helotiales</taxon>
        <taxon>Lachnaceae</taxon>
        <taxon>Lachnellula</taxon>
    </lineage>
</organism>
<dbReference type="InterPro" id="IPR052982">
    <property type="entry name" value="SRP1/TIP1-like"/>
</dbReference>
<dbReference type="Proteomes" id="UP000443090">
    <property type="component" value="Unassembled WGS sequence"/>
</dbReference>
<comment type="caution">
    <text evidence="3">The sequence shown here is derived from an EMBL/GenBank/DDBJ whole genome shotgun (WGS) entry which is preliminary data.</text>
</comment>
<feature type="region of interest" description="Disordered" evidence="1">
    <location>
        <begin position="169"/>
        <end position="206"/>
    </location>
</feature>
<evidence type="ECO:0000313" key="4">
    <source>
        <dbReference type="Proteomes" id="UP000443090"/>
    </source>
</evidence>
<feature type="region of interest" description="Disordered" evidence="1">
    <location>
        <begin position="131"/>
        <end position="155"/>
    </location>
</feature>
<dbReference type="AlphaFoldDB" id="A0A8H8SAN6"/>
<feature type="signal peptide" evidence="2">
    <location>
        <begin position="1"/>
        <end position="18"/>
    </location>
</feature>
<dbReference type="PANTHER" id="PTHR40633">
    <property type="entry name" value="MATRIX PROTEIN, PUTATIVE (AFU_ORTHOLOGUE AFUA_8G05410)-RELATED"/>
    <property type="match status" value="1"/>
</dbReference>
<keyword evidence="4" id="KW-1185">Reference proteome</keyword>